<dbReference type="OrthoDB" id="10255174at2759"/>
<dbReference type="GO" id="GO:0004197">
    <property type="term" value="F:cysteine-type endopeptidase activity"/>
    <property type="evidence" value="ECO:0007669"/>
    <property type="project" value="InterPro"/>
</dbReference>
<dbReference type="InterPro" id="IPR029030">
    <property type="entry name" value="Caspase-like_dom_sf"/>
</dbReference>
<reference evidence="6" key="1">
    <citation type="submission" date="2014-04" db="EMBL/GenBank/DDBJ databases">
        <title>Evolutionary Origins and Diversification of the Mycorrhizal Mutualists.</title>
        <authorList>
            <consortium name="DOE Joint Genome Institute"/>
            <consortium name="Mycorrhizal Genomics Consortium"/>
            <person name="Kohler A."/>
            <person name="Kuo A."/>
            <person name="Nagy L.G."/>
            <person name="Floudas D."/>
            <person name="Copeland A."/>
            <person name="Barry K.W."/>
            <person name="Cichocki N."/>
            <person name="Veneault-Fourrey C."/>
            <person name="LaButti K."/>
            <person name="Lindquist E.A."/>
            <person name="Lipzen A."/>
            <person name="Lundell T."/>
            <person name="Morin E."/>
            <person name="Murat C."/>
            <person name="Riley R."/>
            <person name="Ohm R."/>
            <person name="Sun H."/>
            <person name="Tunlid A."/>
            <person name="Henrissat B."/>
            <person name="Grigoriev I.V."/>
            <person name="Hibbett D.S."/>
            <person name="Martin F."/>
        </authorList>
    </citation>
    <scope>NUCLEOTIDE SEQUENCE [LARGE SCALE GENOMIC DNA]</scope>
    <source>
        <strain evidence="6">FD-334 SS-4</strain>
    </source>
</reference>
<dbReference type="Gene3D" id="3.40.50.1460">
    <property type="match status" value="1"/>
</dbReference>
<gene>
    <name evidence="5" type="ORF">HYPSUDRAFT_48284</name>
</gene>
<protein>
    <recommendedName>
        <fullName evidence="4">Peptidase C14 caspase domain-containing protein</fullName>
    </recommendedName>
</protein>
<evidence type="ECO:0000256" key="3">
    <source>
        <dbReference type="ARBA" id="ARBA00022807"/>
    </source>
</evidence>
<organism evidence="5 6">
    <name type="scientific">Hypholoma sublateritium (strain FD-334 SS-4)</name>
    <dbReference type="NCBI Taxonomy" id="945553"/>
    <lineage>
        <taxon>Eukaryota</taxon>
        <taxon>Fungi</taxon>
        <taxon>Dikarya</taxon>
        <taxon>Basidiomycota</taxon>
        <taxon>Agaricomycotina</taxon>
        <taxon>Agaricomycetes</taxon>
        <taxon>Agaricomycetidae</taxon>
        <taxon>Agaricales</taxon>
        <taxon>Agaricineae</taxon>
        <taxon>Strophariaceae</taxon>
        <taxon>Hypholoma</taxon>
    </lineage>
</organism>
<dbReference type="InterPro" id="IPR011600">
    <property type="entry name" value="Pept_C14_caspase"/>
</dbReference>
<proteinExistence type="inferred from homology"/>
<keyword evidence="3" id="KW-0378">Hydrolase</keyword>
<dbReference type="PANTHER" id="PTHR48104:SF30">
    <property type="entry name" value="METACASPASE-1"/>
    <property type="match status" value="1"/>
</dbReference>
<evidence type="ECO:0000313" key="5">
    <source>
        <dbReference type="EMBL" id="KJA15521.1"/>
    </source>
</evidence>
<keyword evidence="2" id="KW-0053">Apoptosis</keyword>
<sequence length="756" mass="84379">MDTKKDGRKNKFAEALKARSVCTFTKKYCGPLFALIIGINKYSFSPLRGAVPDADAISNFLTMQLGVPHENITNLRDKEATRARIISELEKLAKRKDIPRNAAILIYYAGHGSTMAIPRVWPGYQTADGEIEGICPVDIQTRVEPTDNLSVGSTRGYKIESGLIPMIPDRVLNCLIHEISEAHGNNIVTIFDCCHSGGLSRDLDPMSDRPKSRHMPNPPPLLEGTDMDILGRSNSLTFNVPGDISAYVHIAAVSRTKRAEEGTNLEEKLSGGYFTTFLLEVLKSSPTAIEELSYKTLINQVYERMKNCFGSFQQPQCEGVHINRRIFSVDIRGRLITGTWDESANTMRIEAGVAHGVGEDSKFAIFRDDTGVGSPLINEVGVQDLGTDNTRLRLPRHSGTKLPKTFYAKRIPAERVKVLIQDNELVSALYAKSDFSDRLGIEVTDKAGDQHDLRIAVEDGQIVFYWGGENLFTEVLNGRIPRTLPLEEKDRLLPVIRAFATFKHHLMRISDTGEEELKKYINVDLKKITGGLVKATTGNDLLGEDNHVPIRSKDGSDSLCFTIHHCLEGSPALYLYILYFSSCLGIWPIFFPEHIANPDKAHAPTVKYGGKFQIGFGDGGKPMKFILPEGIDKDLGYLKIFLTTKPVDFYPLVQESPFDVEQENNIGTLTRSSNLTPSSRAMTQPAHDTTRVLRYHNLLERGMRPIPERRTDLLEVARLNTIRVYKRTSHDESDVGTDEAAWGAIKYAVIQKRTSQ</sequence>
<name>A0A0D2NFR2_HYPSF</name>
<dbReference type="PANTHER" id="PTHR48104">
    <property type="entry name" value="METACASPASE-4"/>
    <property type="match status" value="1"/>
</dbReference>
<evidence type="ECO:0000259" key="4">
    <source>
        <dbReference type="Pfam" id="PF00656"/>
    </source>
</evidence>
<dbReference type="AlphaFoldDB" id="A0A0D2NFR2"/>
<dbReference type="Pfam" id="PF00656">
    <property type="entry name" value="Peptidase_C14"/>
    <property type="match status" value="1"/>
</dbReference>
<keyword evidence="3" id="KW-0645">Protease</keyword>
<dbReference type="GO" id="GO:0005737">
    <property type="term" value="C:cytoplasm"/>
    <property type="evidence" value="ECO:0007669"/>
    <property type="project" value="TreeGrafter"/>
</dbReference>
<keyword evidence="6" id="KW-1185">Reference proteome</keyword>
<dbReference type="GO" id="GO:0006915">
    <property type="term" value="P:apoptotic process"/>
    <property type="evidence" value="ECO:0007669"/>
    <property type="project" value="UniProtKB-KW"/>
</dbReference>
<dbReference type="InterPro" id="IPR050452">
    <property type="entry name" value="Metacaspase"/>
</dbReference>
<dbReference type="GO" id="GO:0006508">
    <property type="term" value="P:proteolysis"/>
    <property type="evidence" value="ECO:0007669"/>
    <property type="project" value="InterPro"/>
</dbReference>
<evidence type="ECO:0000313" key="6">
    <source>
        <dbReference type="Proteomes" id="UP000054270"/>
    </source>
</evidence>
<keyword evidence="3" id="KW-0788">Thiol protease</keyword>
<dbReference type="SUPFAM" id="SSF52129">
    <property type="entry name" value="Caspase-like"/>
    <property type="match status" value="1"/>
</dbReference>
<dbReference type="Proteomes" id="UP000054270">
    <property type="component" value="Unassembled WGS sequence"/>
</dbReference>
<comment type="similarity">
    <text evidence="1">Belongs to the peptidase C14B family.</text>
</comment>
<dbReference type="EMBL" id="KN817642">
    <property type="protein sequence ID" value="KJA15521.1"/>
    <property type="molecule type" value="Genomic_DNA"/>
</dbReference>
<accession>A0A0D2NFR2</accession>
<evidence type="ECO:0000256" key="1">
    <source>
        <dbReference type="ARBA" id="ARBA00009005"/>
    </source>
</evidence>
<feature type="domain" description="Peptidase C14 caspase" evidence="4">
    <location>
        <begin position="33"/>
        <end position="325"/>
    </location>
</feature>
<dbReference type="OMA" id="TWDESAN"/>
<evidence type="ECO:0000256" key="2">
    <source>
        <dbReference type="ARBA" id="ARBA00022703"/>
    </source>
</evidence>